<name>A0A286ULE8_9AGAM</name>
<dbReference type="Proteomes" id="UP000217199">
    <property type="component" value="Unassembled WGS sequence"/>
</dbReference>
<dbReference type="SUPFAM" id="SSF53474">
    <property type="entry name" value="alpha/beta-Hydrolases"/>
    <property type="match status" value="1"/>
</dbReference>
<reference evidence="2 3" key="1">
    <citation type="journal article" date="2017" name="Mol. Ecol.">
        <title>Comparative and population genomic landscape of Phellinus noxius: A hypervariable fungus causing root rot in trees.</title>
        <authorList>
            <person name="Chung C.L."/>
            <person name="Lee T.J."/>
            <person name="Akiba M."/>
            <person name="Lee H.H."/>
            <person name="Kuo T.H."/>
            <person name="Liu D."/>
            <person name="Ke H.M."/>
            <person name="Yokoi T."/>
            <person name="Roa M.B."/>
            <person name="Lu M.J."/>
            <person name="Chang Y.Y."/>
            <person name="Ann P.J."/>
            <person name="Tsai J.N."/>
            <person name="Chen C.Y."/>
            <person name="Tzean S.S."/>
            <person name="Ota Y."/>
            <person name="Hattori T."/>
            <person name="Sahashi N."/>
            <person name="Liou R.F."/>
            <person name="Kikuchi T."/>
            <person name="Tsai I.J."/>
        </authorList>
    </citation>
    <scope>NUCLEOTIDE SEQUENCE [LARGE SCALE GENOMIC DNA]</scope>
    <source>
        <strain evidence="2 3">FFPRI411160</strain>
    </source>
</reference>
<feature type="domain" description="AB hydrolase-1" evidence="1">
    <location>
        <begin position="29"/>
        <end position="362"/>
    </location>
</feature>
<gene>
    <name evidence="2" type="ORF">PNOK_0298600</name>
</gene>
<dbReference type="EMBL" id="NBII01000003">
    <property type="protein sequence ID" value="PAV20359.1"/>
    <property type="molecule type" value="Genomic_DNA"/>
</dbReference>
<dbReference type="InterPro" id="IPR029058">
    <property type="entry name" value="AB_hydrolase_fold"/>
</dbReference>
<organism evidence="2 3">
    <name type="scientific">Pyrrhoderma noxium</name>
    <dbReference type="NCBI Taxonomy" id="2282107"/>
    <lineage>
        <taxon>Eukaryota</taxon>
        <taxon>Fungi</taxon>
        <taxon>Dikarya</taxon>
        <taxon>Basidiomycota</taxon>
        <taxon>Agaricomycotina</taxon>
        <taxon>Agaricomycetes</taxon>
        <taxon>Hymenochaetales</taxon>
        <taxon>Hymenochaetaceae</taxon>
        <taxon>Pyrrhoderma</taxon>
    </lineage>
</organism>
<keyword evidence="3" id="KW-1185">Reference proteome</keyword>
<dbReference type="GO" id="GO:0016787">
    <property type="term" value="F:hydrolase activity"/>
    <property type="evidence" value="ECO:0007669"/>
    <property type="project" value="UniProtKB-KW"/>
</dbReference>
<comment type="caution">
    <text evidence="2">The sequence shown here is derived from an EMBL/GenBank/DDBJ whole genome shotgun (WGS) entry which is preliminary data.</text>
</comment>
<dbReference type="AlphaFoldDB" id="A0A286ULE8"/>
<dbReference type="InterPro" id="IPR000073">
    <property type="entry name" value="AB_hydrolase_1"/>
</dbReference>
<dbReference type="Gene3D" id="3.40.50.1820">
    <property type="entry name" value="alpha/beta hydrolase"/>
    <property type="match status" value="1"/>
</dbReference>
<accession>A0A286ULE8</accession>
<evidence type="ECO:0000259" key="1">
    <source>
        <dbReference type="Pfam" id="PF12697"/>
    </source>
</evidence>
<evidence type="ECO:0000313" key="2">
    <source>
        <dbReference type="EMBL" id="PAV20359.1"/>
    </source>
</evidence>
<proteinExistence type="predicted"/>
<protein>
    <submittedName>
        <fullName evidence="2">Alpha beta-hydrolase</fullName>
    </submittedName>
</protein>
<dbReference type="Pfam" id="PF12697">
    <property type="entry name" value="Abhydrolase_6"/>
    <property type="match status" value="1"/>
</dbReference>
<evidence type="ECO:0000313" key="3">
    <source>
        <dbReference type="Proteomes" id="UP000217199"/>
    </source>
</evidence>
<dbReference type="InParanoid" id="A0A286ULE8"/>
<dbReference type="OrthoDB" id="5311491at2759"/>
<sequence length="366" mass="41340">MEKAIINDSGTTFAYIDSGPPSEESYTTLICVHGHSYHARNFDRLLPLSKKYNIRVIAFNRRDYEGSTPLSTQELEALNGDDADAHAEFLRERGFEMALFIDWVIKEKSLPPIKIEGSSASGGIVLLGWSLGNITTLAFLANLDKYPVELNRVFKSYLRRFDMYDLPNNCIGCEPPQNGYHPLRDSVVPERTRGIVFGKWVSTYYNHPAYSSAADPSSSPLERDSIASLQVKAPFKSAKKCTLDRLSPRELLECVDIAPGLRSERAFWNIERSVLRAQTAAALLGSGNSGSLGEEGMMLPSLRVRVMYGLESLWVVHWETWRLEDEYKKWAEEGKKTRPVTFIPIAGANHFLHWDDAERFLEIISQ</sequence>